<feature type="domain" description="M23ase beta-sheet core" evidence="3">
    <location>
        <begin position="230"/>
        <end position="326"/>
    </location>
</feature>
<keyword evidence="2" id="KW-0472">Membrane</keyword>
<comment type="caution">
    <text evidence="4">The sequence shown here is derived from an EMBL/GenBank/DDBJ whole genome shotgun (WGS) entry which is preliminary data.</text>
</comment>
<organism evidence="4 5">
    <name type="scientific">Cystobacter ferrugineus</name>
    <dbReference type="NCBI Taxonomy" id="83449"/>
    <lineage>
        <taxon>Bacteria</taxon>
        <taxon>Pseudomonadati</taxon>
        <taxon>Myxococcota</taxon>
        <taxon>Myxococcia</taxon>
        <taxon>Myxococcales</taxon>
        <taxon>Cystobacterineae</taxon>
        <taxon>Archangiaceae</taxon>
        <taxon>Cystobacter</taxon>
    </lineage>
</organism>
<dbReference type="InterPro" id="IPR016047">
    <property type="entry name" value="M23ase_b-sheet_dom"/>
</dbReference>
<dbReference type="InterPro" id="IPR050570">
    <property type="entry name" value="Cell_wall_metabolism_enzyme"/>
</dbReference>
<dbReference type="Proteomes" id="UP000182229">
    <property type="component" value="Unassembled WGS sequence"/>
</dbReference>
<evidence type="ECO:0000256" key="2">
    <source>
        <dbReference type="SAM" id="Phobius"/>
    </source>
</evidence>
<reference evidence="4 5" key="2">
    <citation type="submission" date="2016-12" db="EMBL/GenBank/DDBJ databases">
        <title>Draft Genome Sequence of Cystobacter ferrugineus Strain Cbfe23.</title>
        <authorList>
            <person name="Akbar S."/>
            <person name="Dowd S.E."/>
            <person name="Stevens D.C."/>
        </authorList>
    </citation>
    <scope>NUCLEOTIDE SEQUENCE [LARGE SCALE GENOMIC DNA]</scope>
    <source>
        <strain evidence="4 5">Cbfe23</strain>
    </source>
</reference>
<feature type="region of interest" description="Disordered" evidence="1">
    <location>
        <begin position="41"/>
        <end position="102"/>
    </location>
</feature>
<keyword evidence="2" id="KW-0812">Transmembrane</keyword>
<gene>
    <name evidence="4" type="ORF">BON30_36690</name>
</gene>
<evidence type="ECO:0000259" key="3">
    <source>
        <dbReference type="Pfam" id="PF01551"/>
    </source>
</evidence>
<dbReference type="STRING" id="83449.BON30_36690"/>
<name>A0A1L9B0C2_9BACT</name>
<sequence length="374" mass="40041">MRPPLPTLGPQPKKSPLGPVIGLSLLLGLCTGGVWWWKHRPASSPSADAGDAPEKAGAEDPAKAGALAATPSSTNPDVPPLAPTTVDPVPATPPPGAVPAVPGELSRATIRVEGPLETAVVAAAGAAVGPALAQVVTRTLVWWVDVPGDIRRGDTLDVLYEVRSNEEPLVHAVRFSSGKTGQTHRAYRFQAASDKNARYYLPSGEELELRLVNSPLDDYEQVTSLLRDGRKHKGVDFKTPVGTPVKAPFTGIVRRKNWGFRFNGNCIDLEEVGGKRRHALFLHLDELPRSLKVGDRIAVGSVLGRTGNSGRSFAPHLHYQLEAANERILDPYENHRTYRRSLPASQRAAFETEMRRQEGLLGATAMAGSGGAGN</sequence>
<keyword evidence="5" id="KW-1185">Reference proteome</keyword>
<evidence type="ECO:0000256" key="1">
    <source>
        <dbReference type="SAM" id="MobiDB-lite"/>
    </source>
</evidence>
<dbReference type="Pfam" id="PF01551">
    <property type="entry name" value="Peptidase_M23"/>
    <property type="match status" value="1"/>
</dbReference>
<protein>
    <submittedName>
        <fullName evidence="4">Peptidase M23</fullName>
    </submittedName>
</protein>
<dbReference type="PANTHER" id="PTHR21666:SF270">
    <property type="entry name" value="MUREIN HYDROLASE ACTIVATOR ENVC"/>
    <property type="match status" value="1"/>
</dbReference>
<dbReference type="Gene3D" id="2.70.70.10">
    <property type="entry name" value="Glucose Permease (Domain IIA)"/>
    <property type="match status" value="1"/>
</dbReference>
<feature type="transmembrane region" description="Helical" evidence="2">
    <location>
        <begin position="20"/>
        <end position="37"/>
    </location>
</feature>
<dbReference type="EMBL" id="MPIN01000013">
    <property type="protein sequence ID" value="OJH35613.1"/>
    <property type="molecule type" value="Genomic_DNA"/>
</dbReference>
<dbReference type="PANTHER" id="PTHR21666">
    <property type="entry name" value="PEPTIDASE-RELATED"/>
    <property type="match status" value="1"/>
</dbReference>
<dbReference type="Gene3D" id="3.10.450.350">
    <property type="match status" value="1"/>
</dbReference>
<dbReference type="SUPFAM" id="SSF51261">
    <property type="entry name" value="Duplicated hybrid motif"/>
    <property type="match status" value="1"/>
</dbReference>
<accession>A0A1L9B0C2</accession>
<keyword evidence="2" id="KW-1133">Transmembrane helix</keyword>
<dbReference type="AlphaFoldDB" id="A0A1L9B0C2"/>
<evidence type="ECO:0000313" key="4">
    <source>
        <dbReference type="EMBL" id="OJH35613.1"/>
    </source>
</evidence>
<proteinExistence type="predicted"/>
<feature type="compositionally biased region" description="Basic and acidic residues" evidence="1">
    <location>
        <begin position="52"/>
        <end position="62"/>
    </location>
</feature>
<reference evidence="5" key="1">
    <citation type="submission" date="2016-11" db="EMBL/GenBank/DDBJ databases">
        <authorList>
            <person name="Shukria A."/>
            <person name="Stevens D.C."/>
        </authorList>
    </citation>
    <scope>NUCLEOTIDE SEQUENCE [LARGE SCALE GENOMIC DNA]</scope>
    <source>
        <strain evidence="5">Cbfe23</strain>
    </source>
</reference>
<dbReference type="InterPro" id="IPR011055">
    <property type="entry name" value="Dup_hybrid_motif"/>
</dbReference>
<dbReference type="GO" id="GO:0004222">
    <property type="term" value="F:metalloendopeptidase activity"/>
    <property type="evidence" value="ECO:0007669"/>
    <property type="project" value="TreeGrafter"/>
</dbReference>
<evidence type="ECO:0000313" key="5">
    <source>
        <dbReference type="Proteomes" id="UP000182229"/>
    </source>
</evidence>
<dbReference type="CDD" id="cd12797">
    <property type="entry name" value="M23_peptidase"/>
    <property type="match status" value="1"/>
</dbReference>